<gene>
    <name evidence="6" type="ordered locus">Theam_0293</name>
</gene>
<evidence type="ECO:0000256" key="4">
    <source>
        <dbReference type="ARBA" id="ARBA00023136"/>
    </source>
</evidence>
<dbReference type="HOGENOM" id="CLU_034788_1_1_0"/>
<keyword evidence="4 5" id="KW-0472">Membrane</keyword>
<feature type="transmembrane region" description="Helical" evidence="5">
    <location>
        <begin position="191"/>
        <end position="209"/>
    </location>
</feature>
<dbReference type="OrthoDB" id="9806785at2"/>
<dbReference type="RefSeq" id="WP_013537052.1">
    <property type="nucleotide sequence ID" value="NC_014926.1"/>
</dbReference>
<dbReference type="GO" id="GO:0016020">
    <property type="term" value="C:membrane"/>
    <property type="evidence" value="ECO:0007669"/>
    <property type="project" value="UniProtKB-SubCell"/>
</dbReference>
<feature type="transmembrane region" description="Helical" evidence="5">
    <location>
        <begin position="161"/>
        <end position="179"/>
    </location>
</feature>
<evidence type="ECO:0000256" key="1">
    <source>
        <dbReference type="ARBA" id="ARBA00004141"/>
    </source>
</evidence>
<dbReference type="InterPro" id="IPR002657">
    <property type="entry name" value="BilAc:Na_symport/Acr3"/>
</dbReference>
<sequence>MRVISGYLWLWVLVAVFAALKLPFLFLGLKPVIKPLLAFVLLSMGLTLKPEEFSLLLKKPKLVVVGLFTQYTVMPFVGFAVAKLLYKGLPKVFTAGEVLTGSCPTGVVSNVYNFLTGANLALSLALSGVNTLVSPFLTPLLTKLLAAKVVEVNALSLFKDMVLLTLLPVTVGLAASGLFKERVERVKPVLPELSALAVVLIVGFVVAAGKDKIEALPAEGLLLLVAGVTVHLLLGFWLGYLIPRFLGIPPRERVTISIETAMQNSGLATVLAVTHWGPLAALPAVVYSVVQNLVGPFVVKLFRAIHGRHLK</sequence>
<evidence type="ECO:0000256" key="5">
    <source>
        <dbReference type="SAM" id="Phobius"/>
    </source>
</evidence>
<dbReference type="eggNOG" id="COG0385">
    <property type="taxonomic scope" value="Bacteria"/>
</dbReference>
<name>E8T4D1_THEA1</name>
<dbReference type="PANTHER" id="PTHR10361:SF28">
    <property type="entry name" value="P3 PROTEIN-RELATED"/>
    <property type="match status" value="1"/>
</dbReference>
<dbReference type="InterPro" id="IPR038770">
    <property type="entry name" value="Na+/solute_symporter_sf"/>
</dbReference>
<evidence type="ECO:0000256" key="3">
    <source>
        <dbReference type="ARBA" id="ARBA00022989"/>
    </source>
</evidence>
<organism evidence="6 7">
    <name type="scientific">Thermovibrio ammonificans (strain DSM 15698 / JCM 12110 / HB-1)</name>
    <dbReference type="NCBI Taxonomy" id="648996"/>
    <lineage>
        <taxon>Bacteria</taxon>
        <taxon>Pseudomonadati</taxon>
        <taxon>Aquificota</taxon>
        <taxon>Aquificia</taxon>
        <taxon>Desulfurobacteriales</taxon>
        <taxon>Desulfurobacteriaceae</taxon>
        <taxon>Thermovibrio</taxon>
    </lineage>
</organism>
<comment type="subcellular location">
    <subcellularLocation>
        <location evidence="1">Membrane</location>
        <topology evidence="1">Multi-pass membrane protein</topology>
    </subcellularLocation>
</comment>
<accession>E8T4D1</accession>
<keyword evidence="2 5" id="KW-0812">Transmembrane</keyword>
<keyword evidence="3 5" id="KW-1133">Transmembrane helix</keyword>
<feature type="transmembrane region" description="Helical" evidence="5">
    <location>
        <begin position="120"/>
        <end position="141"/>
    </location>
</feature>
<dbReference type="PANTHER" id="PTHR10361">
    <property type="entry name" value="SODIUM-BILE ACID COTRANSPORTER"/>
    <property type="match status" value="1"/>
</dbReference>
<protein>
    <submittedName>
        <fullName evidence="6">Bile acid:sodium symporter</fullName>
    </submittedName>
</protein>
<dbReference type="KEGG" id="tam:Theam_0293"/>
<dbReference type="Pfam" id="PF01758">
    <property type="entry name" value="SBF"/>
    <property type="match status" value="1"/>
</dbReference>
<evidence type="ECO:0000313" key="7">
    <source>
        <dbReference type="Proteomes" id="UP000006362"/>
    </source>
</evidence>
<evidence type="ECO:0000256" key="2">
    <source>
        <dbReference type="ARBA" id="ARBA00022692"/>
    </source>
</evidence>
<evidence type="ECO:0000313" key="6">
    <source>
        <dbReference type="EMBL" id="ADU96266.1"/>
    </source>
</evidence>
<dbReference type="AlphaFoldDB" id="E8T4D1"/>
<reference evidence="6" key="1">
    <citation type="submission" date="2011-01" db="EMBL/GenBank/DDBJ databases">
        <title>Complete sequence of chromosome of Thermovibrio ammonificans HB-1.</title>
        <authorList>
            <consortium name="US DOE Joint Genome Institute"/>
            <person name="Lucas S."/>
            <person name="Copeland A."/>
            <person name="Lapidus A."/>
            <person name="Cheng J.-F."/>
            <person name="Goodwin L."/>
            <person name="Pitluck S."/>
            <person name="Davenport K."/>
            <person name="Detter J.C."/>
            <person name="Han C."/>
            <person name="Tapia R."/>
            <person name="Land M."/>
            <person name="Hauser L."/>
            <person name="Kyrpides N."/>
            <person name="Ivanova N."/>
            <person name="Ovchinnikova G."/>
            <person name="Vetriani C."/>
            <person name="Woyke T."/>
        </authorList>
    </citation>
    <scope>NUCLEOTIDE SEQUENCE [LARGE SCALE GENOMIC DNA]</scope>
    <source>
        <strain evidence="6">HB-1</strain>
    </source>
</reference>
<dbReference type="InterPro" id="IPR004710">
    <property type="entry name" value="Bilac:Na_transpt"/>
</dbReference>
<dbReference type="Gene3D" id="1.20.1530.20">
    <property type="match status" value="1"/>
</dbReference>
<dbReference type="Proteomes" id="UP000006362">
    <property type="component" value="Chromosome"/>
</dbReference>
<feature type="transmembrane region" description="Helical" evidence="5">
    <location>
        <begin position="7"/>
        <end position="26"/>
    </location>
</feature>
<feature type="transmembrane region" description="Helical" evidence="5">
    <location>
        <begin position="221"/>
        <end position="242"/>
    </location>
</feature>
<keyword evidence="7" id="KW-1185">Reference proteome</keyword>
<proteinExistence type="predicted"/>
<dbReference type="EMBL" id="CP002444">
    <property type="protein sequence ID" value="ADU96266.1"/>
    <property type="molecule type" value="Genomic_DNA"/>
</dbReference>
<feature type="transmembrane region" description="Helical" evidence="5">
    <location>
        <begin position="62"/>
        <end position="86"/>
    </location>
</feature>